<comment type="caution">
    <text evidence="5">The sequence shown here is derived from an EMBL/GenBank/DDBJ whole genome shotgun (WGS) entry which is preliminary data.</text>
</comment>
<dbReference type="AlphaFoldDB" id="A0A5C6DRT3"/>
<feature type="domain" description="LamG-like jellyroll fold" evidence="4">
    <location>
        <begin position="82"/>
        <end position="231"/>
    </location>
</feature>
<evidence type="ECO:0000256" key="2">
    <source>
        <dbReference type="ARBA" id="ARBA00023157"/>
    </source>
</evidence>
<name>A0A5C6DRT3_9BACT</name>
<feature type="signal peptide" evidence="3">
    <location>
        <begin position="1"/>
        <end position="18"/>
    </location>
</feature>
<keyword evidence="6" id="KW-1185">Reference proteome</keyword>
<dbReference type="SUPFAM" id="SSF49899">
    <property type="entry name" value="Concanavalin A-like lectins/glucanases"/>
    <property type="match status" value="1"/>
</dbReference>
<keyword evidence="1 3" id="KW-0732">Signal</keyword>
<dbReference type="OrthoDB" id="9804511at2"/>
<gene>
    <name evidence="5" type="ORF">Q31b_45150</name>
</gene>
<keyword evidence="2" id="KW-1015">Disulfide bond</keyword>
<feature type="chain" id="PRO_5022808380" description="LamG-like jellyroll fold domain-containing protein" evidence="3">
    <location>
        <begin position="19"/>
        <end position="680"/>
    </location>
</feature>
<dbReference type="EMBL" id="SJPY01000007">
    <property type="protein sequence ID" value="TWU37726.1"/>
    <property type="molecule type" value="Genomic_DNA"/>
</dbReference>
<evidence type="ECO:0000259" key="4">
    <source>
        <dbReference type="SMART" id="SM00560"/>
    </source>
</evidence>
<dbReference type="InterPro" id="IPR006558">
    <property type="entry name" value="LamG-like"/>
</dbReference>
<protein>
    <recommendedName>
        <fullName evidence="4">LamG-like jellyroll fold domain-containing protein</fullName>
    </recommendedName>
</protein>
<evidence type="ECO:0000313" key="5">
    <source>
        <dbReference type="EMBL" id="TWU37726.1"/>
    </source>
</evidence>
<dbReference type="Proteomes" id="UP000315471">
    <property type="component" value="Unassembled WGS sequence"/>
</dbReference>
<dbReference type="Pfam" id="PF13385">
    <property type="entry name" value="Laminin_G_3"/>
    <property type="match status" value="1"/>
</dbReference>
<reference evidence="5 6" key="1">
    <citation type="submission" date="2019-02" db="EMBL/GenBank/DDBJ databases">
        <title>Deep-cultivation of Planctomycetes and their phenomic and genomic characterization uncovers novel biology.</title>
        <authorList>
            <person name="Wiegand S."/>
            <person name="Jogler M."/>
            <person name="Boedeker C."/>
            <person name="Pinto D."/>
            <person name="Vollmers J."/>
            <person name="Rivas-Marin E."/>
            <person name="Kohn T."/>
            <person name="Peeters S.H."/>
            <person name="Heuer A."/>
            <person name="Rast P."/>
            <person name="Oberbeckmann S."/>
            <person name="Bunk B."/>
            <person name="Jeske O."/>
            <person name="Meyerdierks A."/>
            <person name="Storesund J.E."/>
            <person name="Kallscheuer N."/>
            <person name="Luecker S."/>
            <person name="Lage O.M."/>
            <person name="Pohl T."/>
            <person name="Merkel B.J."/>
            <person name="Hornburger P."/>
            <person name="Mueller R.-W."/>
            <person name="Bruemmer F."/>
            <person name="Labrenz M."/>
            <person name="Spormann A.M."/>
            <person name="Op Den Camp H."/>
            <person name="Overmann J."/>
            <person name="Amann R."/>
            <person name="Jetten M.S.M."/>
            <person name="Mascher T."/>
            <person name="Medema M.H."/>
            <person name="Devos D.P."/>
            <person name="Kaster A.-K."/>
            <person name="Ovreas L."/>
            <person name="Rohde M."/>
            <person name="Galperin M.Y."/>
            <person name="Jogler C."/>
        </authorList>
    </citation>
    <scope>NUCLEOTIDE SEQUENCE [LARGE SCALE GENOMIC DNA]</scope>
    <source>
        <strain evidence="5 6">Q31b</strain>
    </source>
</reference>
<organism evidence="5 6">
    <name type="scientific">Novipirellula aureliae</name>
    <dbReference type="NCBI Taxonomy" id="2527966"/>
    <lineage>
        <taxon>Bacteria</taxon>
        <taxon>Pseudomonadati</taxon>
        <taxon>Planctomycetota</taxon>
        <taxon>Planctomycetia</taxon>
        <taxon>Pirellulales</taxon>
        <taxon>Pirellulaceae</taxon>
        <taxon>Novipirellula</taxon>
    </lineage>
</organism>
<evidence type="ECO:0000313" key="6">
    <source>
        <dbReference type="Proteomes" id="UP000315471"/>
    </source>
</evidence>
<accession>A0A5C6DRT3</accession>
<dbReference type="SMART" id="SM00560">
    <property type="entry name" value="LamGL"/>
    <property type="match status" value="1"/>
</dbReference>
<evidence type="ECO:0000256" key="3">
    <source>
        <dbReference type="SAM" id="SignalP"/>
    </source>
</evidence>
<sequence precursor="true">MKHVYLLLFLSNATVAMAQTPVMKWDFETIKNGQAIELSTGIADDIEGNFEEAAGVDGKGLRLDGFTTRVIREAEDTTRLGNEFTIEAWVSLGEYPLNWCPLITTESDEVKGYRLLIGPYGQVSFETAINEQWISCTSANETMPLRKWMHIAAVYTAEKEMTLYVNGEALCTVAIKGSLTYPKKINCIIGMVAAPRRPSDTIRTWGTMPDFYGLDGIIDEIMVFDKARTAEQIKIAFSNCTANSPDIPVRRLPTIEQHPDHFGAFYTKLKYYDGWDNLWPVDEDPDVVVCFDNNPCKLVFWRGVRYGPCWVSENENWMTDQSLETWGTGANDIEGCFEHMQDRHCRFSHVRIIENNDARAVVHWRYAPVSSHGSTWLPDPKTGWECWVDEYYYIYPDGSAVRKVSWNKGTTGRALQLQESLPVTQPGQRNEDLLEKDYVHVADYEYNTTAVSVDLRQQPADWPGNYTVQQFNFKSQNKPYICFEPENRMSVRWIDGGYNHFPVNQARCDGRWTKTFDRPSHISSSPCSKPVIHEHGSRLSWNALYGMNTMEMSELIGFGRSWAYPAELSTGPEFVSNGYDRSQRCYPLENTSGKAAKAEINLGGSKESPVLNPAFSIKNWHAAGARILVNGKVHDNYRAGINRKLEGNDLVVFVDIHELVPVNITILPTTTSNESTSTPQ</sequence>
<proteinExistence type="predicted"/>
<evidence type="ECO:0000256" key="1">
    <source>
        <dbReference type="ARBA" id="ARBA00022729"/>
    </source>
</evidence>
<dbReference type="InterPro" id="IPR013320">
    <property type="entry name" value="ConA-like_dom_sf"/>
</dbReference>
<dbReference type="Gene3D" id="2.60.120.200">
    <property type="match status" value="1"/>
</dbReference>